<dbReference type="PANTHER" id="PTHR30161:SF1">
    <property type="entry name" value="FLAGELLAR BIOSYNTHESIS PROTEIN FLHA-RELATED"/>
    <property type="match status" value="1"/>
</dbReference>
<comment type="function">
    <text evidence="7">Required for formation of the rod structure of the flagellar apparatus. Together with FliI and FliH, may constitute the export apparatus of flagellin.</text>
</comment>
<dbReference type="NCBIfam" id="TIGR01398">
    <property type="entry name" value="FlhA"/>
    <property type="match status" value="1"/>
</dbReference>
<dbReference type="InterPro" id="IPR042194">
    <property type="entry name" value="FHIPEP_1"/>
</dbReference>
<dbReference type="PROSITE" id="PS00994">
    <property type="entry name" value="FHIPEP"/>
    <property type="match status" value="1"/>
</dbReference>
<dbReference type="Pfam" id="PF00771">
    <property type="entry name" value="FHIPEP"/>
    <property type="match status" value="1"/>
</dbReference>
<evidence type="ECO:0000256" key="6">
    <source>
        <dbReference type="ARBA" id="ARBA00023136"/>
    </source>
</evidence>
<protein>
    <recommendedName>
        <fullName evidence="7">Flagellar biosynthesis protein FlhA</fullName>
    </recommendedName>
</protein>
<feature type="transmembrane region" description="Helical" evidence="7">
    <location>
        <begin position="191"/>
        <end position="213"/>
    </location>
</feature>
<accession>A0ABP8XPN5</accession>
<evidence type="ECO:0000256" key="1">
    <source>
        <dbReference type="ARBA" id="ARBA00004651"/>
    </source>
</evidence>
<dbReference type="InterPro" id="IPR025505">
    <property type="entry name" value="FHIPEP_CS"/>
</dbReference>
<keyword evidence="9" id="KW-0966">Cell projection</keyword>
<feature type="transmembrane region" description="Helical" evidence="7">
    <location>
        <begin position="96"/>
        <end position="122"/>
    </location>
</feature>
<dbReference type="InterPro" id="IPR001712">
    <property type="entry name" value="T3SS_FHIPEP"/>
</dbReference>
<evidence type="ECO:0000313" key="10">
    <source>
        <dbReference type="Proteomes" id="UP001500556"/>
    </source>
</evidence>
<dbReference type="PRINTS" id="PR00949">
    <property type="entry name" value="TYPE3IMAPROT"/>
</dbReference>
<keyword evidence="9" id="KW-0969">Cilium</keyword>
<dbReference type="EMBL" id="BAABLO010000001">
    <property type="protein sequence ID" value="GAA4711958.1"/>
    <property type="molecule type" value="Genomic_DNA"/>
</dbReference>
<keyword evidence="7" id="KW-1006">Bacterial flagellum protein export</keyword>
<dbReference type="InterPro" id="IPR042196">
    <property type="entry name" value="FHIPEP_4"/>
</dbReference>
<evidence type="ECO:0000256" key="2">
    <source>
        <dbReference type="ARBA" id="ARBA00008835"/>
    </source>
</evidence>
<reference evidence="10" key="1">
    <citation type="journal article" date="2019" name="Int. J. Syst. Evol. Microbiol.">
        <title>The Global Catalogue of Microorganisms (GCM) 10K type strain sequencing project: providing services to taxonomists for standard genome sequencing and annotation.</title>
        <authorList>
            <consortium name="The Broad Institute Genomics Platform"/>
            <consortium name="The Broad Institute Genome Sequencing Center for Infectious Disease"/>
            <person name="Wu L."/>
            <person name="Ma J."/>
        </authorList>
    </citation>
    <scope>NUCLEOTIDE SEQUENCE [LARGE SCALE GENOMIC DNA]</scope>
    <source>
        <strain evidence="10">JCM 18961</strain>
    </source>
</reference>
<comment type="subcellular location">
    <subcellularLocation>
        <location evidence="1 7">Cell membrane</location>
        <topology evidence="1 7">Multi-pass membrane protein</topology>
    </subcellularLocation>
</comment>
<dbReference type="InterPro" id="IPR006301">
    <property type="entry name" value="FlhA"/>
</dbReference>
<evidence type="ECO:0000313" key="9">
    <source>
        <dbReference type="EMBL" id="GAA4711958.1"/>
    </source>
</evidence>
<keyword evidence="7" id="KW-1005">Bacterial flagellum biogenesis</keyword>
<proteinExistence type="inferred from homology"/>
<keyword evidence="3 7" id="KW-1003">Cell membrane</keyword>
<feature type="transmembrane region" description="Helical" evidence="7">
    <location>
        <begin position="276"/>
        <end position="305"/>
    </location>
</feature>
<comment type="caution">
    <text evidence="9">The sequence shown here is derived from an EMBL/GenBank/DDBJ whole genome shotgun (WGS) entry which is preliminary data.</text>
</comment>
<dbReference type="RefSeq" id="WP_345500935.1">
    <property type="nucleotide sequence ID" value="NZ_BAABLO010000001.1"/>
</dbReference>
<dbReference type="Proteomes" id="UP001500556">
    <property type="component" value="Unassembled WGS sequence"/>
</dbReference>
<evidence type="ECO:0000256" key="3">
    <source>
        <dbReference type="ARBA" id="ARBA00022475"/>
    </source>
</evidence>
<feature type="transmembrane region" description="Helical" evidence="7">
    <location>
        <begin position="33"/>
        <end position="52"/>
    </location>
</feature>
<feature type="transmembrane region" description="Helical" evidence="7">
    <location>
        <begin position="233"/>
        <end position="255"/>
    </location>
</feature>
<keyword evidence="7" id="KW-0653">Protein transport</keyword>
<feature type="compositionally biased region" description="Low complexity" evidence="8">
    <location>
        <begin position="318"/>
        <end position="332"/>
    </location>
</feature>
<dbReference type="PANTHER" id="PTHR30161">
    <property type="entry name" value="FLAGELLAR EXPORT PROTEIN, MEMBRANE FLHA SUBUNIT-RELATED"/>
    <property type="match status" value="1"/>
</dbReference>
<keyword evidence="7" id="KW-0813">Transport</keyword>
<keyword evidence="5 7" id="KW-1133">Transmembrane helix</keyword>
<keyword evidence="10" id="KW-1185">Reference proteome</keyword>
<feature type="transmembrane region" description="Helical" evidence="7">
    <location>
        <begin position="9"/>
        <end position="27"/>
    </location>
</feature>
<dbReference type="PIRSF" id="PIRSF005419">
    <property type="entry name" value="FlhA"/>
    <property type="match status" value="1"/>
</dbReference>
<evidence type="ECO:0000256" key="5">
    <source>
        <dbReference type="ARBA" id="ARBA00022989"/>
    </source>
</evidence>
<keyword evidence="4 7" id="KW-0812">Transmembrane</keyword>
<sequence length="684" mass="72443">MRSNRLGQVAIPAGIVAIVVMMVVPLPSVVLDMLLAVNLTFSVLVLLVALNVKRPLDFRVFPSLLLIATLFRLALNVSATRLVLLDGFAGKVIDAFGHFVVGGSIVVGLVIFVILVVIQFVVITNGAGRVAEVAARFTLDAMPGKQMAIDADLNSGLIDEDEARRRRADVSAEADFYGAMDGASKFVKGDAIAAIVITLVNLVGGLVIGVVQNKQAFGDAVSTYSLLSVGDGLVSQIPALLMSMSTGLIVTRATTERAMGSDLVHQFGQQRQPIQLAGAAVMCLAVIPGLPKLPFLLVGGAALLIARQLPRPEEQEAAKASAAAAAAAPAPSQDSPEVLAHDIRVEPLELELAYDLIGLVDASAGGDLLDRVKALRRKLAHELGIVIPLVRTRDNIDLPPHTYAVRLHGVEVARGEAPAGMVLAIGDHLAALEGTPTREPVFGLEAKWVPVHQRGRAEQVDATVVDRSSVVTTHLAEMVRQHAHQLLGREDVKLLVEAVRTTHPAVVEEMTPSPLALGEVQRCLQGLLAEGVCIRDLVRIFEAVSLRARVSTDPDGLVEAARLALGPAIAASHAVNGELHVLTFDPRLEQRLLESLRSGEGGSQLLVDPYFAERLATEAVRVSQVAEQTGVQPVLVCAQPLRRAVRRLIEPGAPQLAVLAYSELGGHLRLTTAGVVDVVESAVA</sequence>
<keyword evidence="9" id="KW-0282">Flagellum</keyword>
<evidence type="ECO:0000256" key="4">
    <source>
        <dbReference type="ARBA" id="ARBA00022692"/>
    </source>
</evidence>
<evidence type="ECO:0000256" key="8">
    <source>
        <dbReference type="SAM" id="MobiDB-lite"/>
    </source>
</evidence>
<evidence type="ECO:0000256" key="7">
    <source>
        <dbReference type="RuleBase" id="RU364093"/>
    </source>
</evidence>
<dbReference type="InterPro" id="IPR042193">
    <property type="entry name" value="FHIPEP_3"/>
</dbReference>
<dbReference type="Gene3D" id="3.40.50.12790">
    <property type="entry name" value="FHIPEP family, domain 4"/>
    <property type="match status" value="1"/>
</dbReference>
<dbReference type="Gene3D" id="3.40.30.60">
    <property type="entry name" value="FHIPEP family, domain 1"/>
    <property type="match status" value="1"/>
</dbReference>
<gene>
    <name evidence="7 9" type="primary">flhA</name>
    <name evidence="9" type="ORF">GCM10025782_05080</name>
</gene>
<comment type="similarity">
    <text evidence="2 7">Belongs to the FHIPEP (flagella/HR/invasion proteins export pore) family.</text>
</comment>
<organism evidence="9 10">
    <name type="scientific">Pedococcus ginsenosidimutans</name>
    <dbReference type="NCBI Taxonomy" id="490570"/>
    <lineage>
        <taxon>Bacteria</taxon>
        <taxon>Bacillati</taxon>
        <taxon>Actinomycetota</taxon>
        <taxon>Actinomycetes</taxon>
        <taxon>Micrococcales</taxon>
        <taxon>Intrasporangiaceae</taxon>
        <taxon>Pedococcus</taxon>
    </lineage>
</organism>
<feature type="region of interest" description="Disordered" evidence="8">
    <location>
        <begin position="316"/>
        <end position="336"/>
    </location>
</feature>
<dbReference type="Gene3D" id="1.10.8.540">
    <property type="entry name" value="FHIPEP family, domain 3"/>
    <property type="match status" value="1"/>
</dbReference>
<keyword evidence="6 7" id="KW-0472">Membrane</keyword>
<name>A0ABP8XPN5_9MICO</name>
<feature type="transmembrane region" description="Helical" evidence="7">
    <location>
        <begin position="64"/>
        <end position="84"/>
    </location>
</feature>